<dbReference type="Pfam" id="PF00593">
    <property type="entry name" value="TonB_dep_Rec_b-barrel"/>
    <property type="match status" value="1"/>
</dbReference>
<evidence type="ECO:0000256" key="6">
    <source>
        <dbReference type="ARBA" id="ARBA00023004"/>
    </source>
</evidence>
<keyword evidence="8 12" id="KW-0798">TonB box</keyword>
<dbReference type="Pfam" id="PF07715">
    <property type="entry name" value="Plug"/>
    <property type="match status" value="1"/>
</dbReference>
<keyword evidence="10 11" id="KW-0998">Cell outer membrane</keyword>
<evidence type="ECO:0000259" key="15">
    <source>
        <dbReference type="Pfam" id="PF07715"/>
    </source>
</evidence>
<evidence type="ECO:0000256" key="10">
    <source>
        <dbReference type="ARBA" id="ARBA00023237"/>
    </source>
</evidence>
<dbReference type="InterPro" id="IPR039426">
    <property type="entry name" value="TonB-dep_rcpt-like"/>
</dbReference>
<keyword evidence="16" id="KW-0675">Receptor</keyword>
<dbReference type="GO" id="GO:0006826">
    <property type="term" value="P:iron ion transport"/>
    <property type="evidence" value="ECO:0007669"/>
    <property type="project" value="UniProtKB-KW"/>
</dbReference>
<evidence type="ECO:0000256" key="9">
    <source>
        <dbReference type="ARBA" id="ARBA00023136"/>
    </source>
</evidence>
<dbReference type="CDD" id="cd01347">
    <property type="entry name" value="ligand_gated_channel"/>
    <property type="match status" value="1"/>
</dbReference>
<evidence type="ECO:0000313" key="17">
    <source>
        <dbReference type="Proteomes" id="UP000282211"/>
    </source>
</evidence>
<evidence type="ECO:0000313" key="16">
    <source>
        <dbReference type="EMBL" id="RKQ71970.1"/>
    </source>
</evidence>
<evidence type="ECO:0000256" key="2">
    <source>
        <dbReference type="ARBA" id="ARBA00022448"/>
    </source>
</evidence>
<keyword evidence="17" id="KW-1185">Reference proteome</keyword>
<dbReference type="AlphaFoldDB" id="A0A420WLW4"/>
<evidence type="ECO:0000259" key="14">
    <source>
        <dbReference type="Pfam" id="PF00593"/>
    </source>
</evidence>
<dbReference type="InParanoid" id="A0A420WLW4"/>
<reference evidence="16 17" key="1">
    <citation type="submission" date="2018-10" db="EMBL/GenBank/DDBJ databases">
        <title>Genomic Encyclopedia of Type Strains, Phase IV (KMG-IV): sequencing the most valuable type-strain genomes for metagenomic binning, comparative biology and taxonomic classification.</title>
        <authorList>
            <person name="Goeker M."/>
        </authorList>
    </citation>
    <scope>NUCLEOTIDE SEQUENCE [LARGE SCALE GENOMIC DNA]</scope>
    <source>
        <strain evidence="16 17">DSM 22008</strain>
    </source>
</reference>
<keyword evidence="4" id="KW-0410">Iron transport</keyword>
<dbReference type="RefSeq" id="WP_121099769.1">
    <property type="nucleotide sequence ID" value="NZ_RBII01000001.1"/>
</dbReference>
<dbReference type="InterPro" id="IPR036942">
    <property type="entry name" value="Beta-barrel_TonB_sf"/>
</dbReference>
<keyword evidence="9 11" id="KW-0472">Membrane</keyword>
<evidence type="ECO:0000256" key="1">
    <source>
        <dbReference type="ARBA" id="ARBA00004571"/>
    </source>
</evidence>
<evidence type="ECO:0000256" key="5">
    <source>
        <dbReference type="ARBA" id="ARBA00022692"/>
    </source>
</evidence>
<dbReference type="FunCoup" id="A0A420WLW4">
    <property type="interactions" value="45"/>
</dbReference>
<evidence type="ECO:0000256" key="3">
    <source>
        <dbReference type="ARBA" id="ARBA00022452"/>
    </source>
</evidence>
<feature type="signal peptide" evidence="13">
    <location>
        <begin position="1"/>
        <end position="30"/>
    </location>
</feature>
<evidence type="ECO:0000256" key="4">
    <source>
        <dbReference type="ARBA" id="ARBA00022496"/>
    </source>
</evidence>
<evidence type="ECO:0000256" key="7">
    <source>
        <dbReference type="ARBA" id="ARBA00023065"/>
    </source>
</evidence>
<feature type="chain" id="PRO_5019449250" evidence="13">
    <location>
        <begin position="31"/>
        <end position="766"/>
    </location>
</feature>
<evidence type="ECO:0000256" key="8">
    <source>
        <dbReference type="ARBA" id="ARBA00023077"/>
    </source>
</evidence>
<keyword evidence="7" id="KW-0406">Ion transport</keyword>
<keyword evidence="6" id="KW-0408">Iron</keyword>
<dbReference type="Proteomes" id="UP000282211">
    <property type="component" value="Unassembled WGS sequence"/>
</dbReference>
<feature type="domain" description="TonB-dependent receptor plug" evidence="15">
    <location>
        <begin position="48"/>
        <end position="153"/>
    </location>
</feature>
<evidence type="ECO:0000256" key="13">
    <source>
        <dbReference type="SAM" id="SignalP"/>
    </source>
</evidence>
<evidence type="ECO:0000256" key="11">
    <source>
        <dbReference type="PROSITE-ProRule" id="PRU01360"/>
    </source>
</evidence>
<proteinExistence type="inferred from homology"/>
<keyword evidence="2 11" id="KW-0813">Transport</keyword>
<dbReference type="OrthoDB" id="9775095at2"/>
<keyword evidence="13" id="KW-0732">Signal</keyword>
<dbReference type="SUPFAM" id="SSF56935">
    <property type="entry name" value="Porins"/>
    <property type="match status" value="1"/>
</dbReference>
<comment type="subcellular location">
    <subcellularLocation>
        <location evidence="1 11">Cell outer membrane</location>
        <topology evidence="1 11">Multi-pass membrane protein</topology>
    </subcellularLocation>
</comment>
<organism evidence="16 17">
    <name type="scientific">Litorimonas taeanensis</name>
    <dbReference type="NCBI Taxonomy" id="568099"/>
    <lineage>
        <taxon>Bacteria</taxon>
        <taxon>Pseudomonadati</taxon>
        <taxon>Pseudomonadota</taxon>
        <taxon>Alphaproteobacteria</taxon>
        <taxon>Maricaulales</taxon>
        <taxon>Robiginitomaculaceae</taxon>
    </lineage>
</organism>
<dbReference type="EMBL" id="RBII01000001">
    <property type="protein sequence ID" value="RKQ71970.1"/>
    <property type="molecule type" value="Genomic_DNA"/>
</dbReference>
<evidence type="ECO:0000256" key="12">
    <source>
        <dbReference type="RuleBase" id="RU003357"/>
    </source>
</evidence>
<dbReference type="InterPro" id="IPR000531">
    <property type="entry name" value="Beta-barrel_TonB"/>
</dbReference>
<feature type="domain" description="TonB-dependent receptor-like beta-barrel" evidence="14">
    <location>
        <begin position="308"/>
        <end position="713"/>
    </location>
</feature>
<keyword evidence="3 11" id="KW-1134">Transmembrane beta strand</keyword>
<comment type="caution">
    <text evidence="16">The sequence shown here is derived from an EMBL/GenBank/DDBJ whole genome shotgun (WGS) entry which is preliminary data.</text>
</comment>
<keyword evidence="5 11" id="KW-0812">Transmembrane</keyword>
<dbReference type="Gene3D" id="2.40.170.20">
    <property type="entry name" value="TonB-dependent receptor, beta-barrel domain"/>
    <property type="match status" value="1"/>
</dbReference>
<protein>
    <submittedName>
        <fullName evidence="16">Outer membrane receptor protein involved in Fe transport</fullName>
    </submittedName>
</protein>
<dbReference type="InterPro" id="IPR012910">
    <property type="entry name" value="Plug_dom"/>
</dbReference>
<dbReference type="GO" id="GO:0009279">
    <property type="term" value="C:cell outer membrane"/>
    <property type="evidence" value="ECO:0007669"/>
    <property type="project" value="UniProtKB-SubCell"/>
</dbReference>
<sequence length="766" mass="84239">MSQISISLKSKLLITGAIIGGLTLSDAAFAQQAPDEIIVTGRKKAETVMQAPIAITAFSAENLESAGIQDLRQVADFTPGLQLSSDLGRNSERPVIRGVANARAETPQPVSVFVDGIYIRRGITSTLIDNVERIEVLKGPQSALYGRSTYGGVVNYITRTPGEEIGGKLVLEAATHDEYRISGFVDGPLNESGTIRGTLGGKYSEYGGGFDNTALLQDGRDVGSEQTTAVYGKLYFEPTDNFSAQLSMNYSEDRDGIFAGQLIEGPYNSLDADSPCPNVTRIAFCGTIQAPDEINITTGYPEGTLIPTDAGPQQTFGEYDTGLDRDIFRLGANLKYETDSGYTIESLTGYTDEKLDFRVNEGYSDVLLSAPFGGVLGWASFDKGGREDFYQEVRVSSPTDGMFEWLVGGIYYENEQYNEDRDINQAEFTPDSTEKEAEKAVFARLGVNLSEQLSLGFEGRYYEEEVEQISSFFGGTDRKATFDGFSPRVTIDYQVTPDTLIYALAARGNKRGGFNDLRAPEPFDTFREEIVKSYEVGFKTRLVENLRLEVAGYFNDLTDQQLSRLAIFDEGTPDQIQVTIVDNIGATEIWGVEVDARYDFSDNFYVRGTYALADTKITEGEDDTQAGFFGGDGSLVGFKVPRVAENTATLTMEYSDAFGNSEKTWYVRADGIYSDGRYMSVQNIVKTPSATTLNVRAGIKSDNWDFSLYGKNITDEDAPTNAFRYVGLRDFANGATSANQNFFRRGNNVAFLRRGAQVGARFIYDF</sequence>
<gene>
    <name evidence="16" type="ORF">DES40_1306</name>
</gene>
<dbReference type="PROSITE" id="PS52016">
    <property type="entry name" value="TONB_DEPENDENT_REC_3"/>
    <property type="match status" value="1"/>
</dbReference>
<name>A0A420WLW4_9PROT</name>
<dbReference type="PANTHER" id="PTHR32552:SF81">
    <property type="entry name" value="TONB-DEPENDENT OUTER MEMBRANE RECEPTOR"/>
    <property type="match status" value="1"/>
</dbReference>
<comment type="similarity">
    <text evidence="11 12">Belongs to the TonB-dependent receptor family.</text>
</comment>
<dbReference type="PANTHER" id="PTHR32552">
    <property type="entry name" value="FERRICHROME IRON RECEPTOR-RELATED"/>
    <property type="match status" value="1"/>
</dbReference>
<accession>A0A420WLW4</accession>